<keyword evidence="2" id="KW-1185">Reference proteome</keyword>
<accession>A0ABD0JCM4</accession>
<evidence type="ECO:0000313" key="1">
    <source>
        <dbReference type="EMBL" id="KAK7469858.1"/>
    </source>
</evidence>
<dbReference type="InterPro" id="IPR012337">
    <property type="entry name" value="RNaseH-like_sf"/>
</dbReference>
<dbReference type="EMBL" id="JACVVK020000501">
    <property type="protein sequence ID" value="KAK7469858.1"/>
    <property type="molecule type" value="Genomic_DNA"/>
</dbReference>
<dbReference type="InterPro" id="IPR051274">
    <property type="entry name" value="3-5_Exoribonuclease"/>
</dbReference>
<protein>
    <submittedName>
        <fullName evidence="1">Uncharacterized protein</fullName>
    </submittedName>
</protein>
<name>A0ABD0JCM4_9CAEN</name>
<dbReference type="SUPFAM" id="SSF53098">
    <property type="entry name" value="Ribonuclease H-like"/>
    <property type="match status" value="1"/>
</dbReference>
<dbReference type="PANTHER" id="PTHR23044:SF61">
    <property type="entry name" value="3'-5' EXORIBONUCLEASE 1-RELATED"/>
    <property type="match status" value="1"/>
</dbReference>
<evidence type="ECO:0000313" key="2">
    <source>
        <dbReference type="Proteomes" id="UP001519460"/>
    </source>
</evidence>
<dbReference type="PANTHER" id="PTHR23044">
    <property type="entry name" value="3'-5' EXONUCLEASE ERI1-RELATED"/>
    <property type="match status" value="1"/>
</dbReference>
<reference evidence="1 2" key="1">
    <citation type="journal article" date="2023" name="Sci. Data">
        <title>Genome assembly of the Korean intertidal mud-creeper Batillaria attramentaria.</title>
        <authorList>
            <person name="Patra A.K."/>
            <person name="Ho P.T."/>
            <person name="Jun S."/>
            <person name="Lee S.J."/>
            <person name="Kim Y."/>
            <person name="Won Y.J."/>
        </authorList>
    </citation>
    <scope>NUCLEOTIDE SEQUENCE [LARGE SCALE GENOMIC DNA]</scope>
    <source>
        <strain evidence="1">Wonlab-2016</strain>
    </source>
</reference>
<comment type="caution">
    <text evidence="1">The sequence shown here is derived from an EMBL/GenBank/DDBJ whole genome shotgun (WGS) entry which is preliminary data.</text>
</comment>
<sequence>MGCPSHLVMLFTVSAGKNGEDLGSDEEQIVFLVFLLYDVTNNKVVSLQSHFVKPQPNDLTETVLTDECKEETGLEENAVRNGQHLDVVLEELDRFLVAKGVHPDQGGRSFCFMTDGPCHIRQCIQHEACSKNMTLPSYFYRFYNLRKEFRKRYDAGPVENIKAMLDCILLLRH</sequence>
<dbReference type="Gene3D" id="3.30.420.10">
    <property type="entry name" value="Ribonuclease H-like superfamily/Ribonuclease H"/>
    <property type="match status" value="1"/>
</dbReference>
<dbReference type="InterPro" id="IPR036397">
    <property type="entry name" value="RNaseH_sf"/>
</dbReference>
<gene>
    <name evidence="1" type="ORF">BaRGS_00036136</name>
</gene>
<proteinExistence type="predicted"/>
<organism evidence="1 2">
    <name type="scientific">Batillaria attramentaria</name>
    <dbReference type="NCBI Taxonomy" id="370345"/>
    <lineage>
        <taxon>Eukaryota</taxon>
        <taxon>Metazoa</taxon>
        <taxon>Spiralia</taxon>
        <taxon>Lophotrochozoa</taxon>
        <taxon>Mollusca</taxon>
        <taxon>Gastropoda</taxon>
        <taxon>Caenogastropoda</taxon>
        <taxon>Sorbeoconcha</taxon>
        <taxon>Cerithioidea</taxon>
        <taxon>Batillariidae</taxon>
        <taxon>Batillaria</taxon>
    </lineage>
</organism>
<dbReference type="AlphaFoldDB" id="A0ABD0JCM4"/>
<dbReference type="Proteomes" id="UP001519460">
    <property type="component" value="Unassembled WGS sequence"/>
</dbReference>